<evidence type="ECO:0000256" key="1">
    <source>
        <dbReference type="ARBA" id="ARBA00022603"/>
    </source>
</evidence>
<reference evidence="4 5" key="1">
    <citation type="submission" date="2015-09" db="EMBL/GenBank/DDBJ databases">
        <title>Identification and resolution of microdiversity through metagenomic sequencing of parallel consortia.</title>
        <authorList>
            <person name="Nelson W.C."/>
            <person name="Romine M.F."/>
            <person name="Lindemann S.R."/>
        </authorList>
    </citation>
    <scope>NUCLEOTIDE SEQUENCE [LARGE SCALE GENOMIC DNA]</scope>
    <source>
        <strain evidence="4">Ana</strain>
    </source>
</reference>
<dbReference type="STRING" id="1666911.HLUCCA11_05300"/>
<keyword evidence="2 4" id="KW-0808">Transferase</keyword>
<dbReference type="CDD" id="cd02440">
    <property type="entry name" value="AdoMet_MTases"/>
    <property type="match status" value="1"/>
</dbReference>
<evidence type="ECO:0000313" key="5">
    <source>
        <dbReference type="Proteomes" id="UP000050465"/>
    </source>
</evidence>
<dbReference type="AlphaFoldDB" id="A0A0P7ZSV1"/>
<dbReference type="Proteomes" id="UP000050465">
    <property type="component" value="Unassembled WGS sequence"/>
</dbReference>
<comment type="caution">
    <text evidence="4">The sequence shown here is derived from an EMBL/GenBank/DDBJ whole genome shotgun (WGS) entry which is preliminary data.</text>
</comment>
<dbReference type="SUPFAM" id="SSF53335">
    <property type="entry name" value="S-adenosyl-L-methionine-dependent methyltransferases"/>
    <property type="match status" value="1"/>
</dbReference>
<sequence length="305" mass="34696">MTHRYADYNNWAWLYNQTMGPDYSQPQLDLLKRVLLPHIPAQGKILDLCCGTGQLIQPLVEAGYEVTGLDGSEDMLYYAYKNAPQATYCLEDARTFDLNQQFDGVFSTSASLNHLMSLEDLTQVFQRVYGCLKDNGVFIFDLNHPQQLERWWRGQPTEGALSRHYAWMITPHYDANLAQGDFQVTIFQPPTQSPNFLASLFSPLKQLLYEILSRPRFIGLRLQLIQNLSKIEPRWQRHDLTYPIKGHTLDSVKAALTQAGFTAVALQTIDGKSTIDANHSAHFICTKPSQQNLIKTNIESQISTP</sequence>
<protein>
    <submittedName>
        <fullName evidence="4">Methyltransferase domain</fullName>
    </submittedName>
</protein>
<dbReference type="InterPro" id="IPR041698">
    <property type="entry name" value="Methyltransf_25"/>
</dbReference>
<dbReference type="PANTHER" id="PTHR43861">
    <property type="entry name" value="TRANS-ACONITATE 2-METHYLTRANSFERASE-RELATED"/>
    <property type="match status" value="1"/>
</dbReference>
<dbReference type="PATRIC" id="fig|1666911.3.peg.3261"/>
<dbReference type="InterPro" id="IPR029063">
    <property type="entry name" value="SAM-dependent_MTases_sf"/>
</dbReference>
<dbReference type="GO" id="GO:0008168">
    <property type="term" value="F:methyltransferase activity"/>
    <property type="evidence" value="ECO:0007669"/>
    <property type="project" value="UniProtKB-KW"/>
</dbReference>
<gene>
    <name evidence="4" type="ORF">HLUCCA11_05300</name>
</gene>
<evidence type="ECO:0000256" key="2">
    <source>
        <dbReference type="ARBA" id="ARBA00022679"/>
    </source>
</evidence>
<name>A0A0P7ZSV1_9CYAN</name>
<dbReference type="Gene3D" id="3.40.50.150">
    <property type="entry name" value="Vaccinia Virus protein VP39"/>
    <property type="match status" value="1"/>
</dbReference>
<dbReference type="PANTHER" id="PTHR43861:SF1">
    <property type="entry name" value="TRANS-ACONITATE 2-METHYLTRANSFERASE"/>
    <property type="match status" value="1"/>
</dbReference>
<dbReference type="EMBL" id="LJZR01000005">
    <property type="protein sequence ID" value="KPQ36582.1"/>
    <property type="molecule type" value="Genomic_DNA"/>
</dbReference>
<dbReference type="Gene3D" id="2.20.25.110">
    <property type="entry name" value="S-adenosyl-L-methionine-dependent methyltransferases"/>
    <property type="match status" value="1"/>
</dbReference>
<dbReference type="Pfam" id="PF13649">
    <property type="entry name" value="Methyltransf_25"/>
    <property type="match status" value="1"/>
</dbReference>
<dbReference type="GO" id="GO:0032259">
    <property type="term" value="P:methylation"/>
    <property type="evidence" value="ECO:0007669"/>
    <property type="project" value="UniProtKB-KW"/>
</dbReference>
<accession>A0A0P7ZSV1</accession>
<feature type="domain" description="Methyltransferase" evidence="3">
    <location>
        <begin position="45"/>
        <end position="136"/>
    </location>
</feature>
<keyword evidence="1 4" id="KW-0489">Methyltransferase</keyword>
<evidence type="ECO:0000313" key="4">
    <source>
        <dbReference type="EMBL" id="KPQ36582.1"/>
    </source>
</evidence>
<organism evidence="4 5">
    <name type="scientific">Phormidesmis priestleyi Ana</name>
    <dbReference type="NCBI Taxonomy" id="1666911"/>
    <lineage>
        <taxon>Bacteria</taxon>
        <taxon>Bacillati</taxon>
        <taxon>Cyanobacteriota</taxon>
        <taxon>Cyanophyceae</taxon>
        <taxon>Leptolyngbyales</taxon>
        <taxon>Leptolyngbyaceae</taxon>
        <taxon>Phormidesmis</taxon>
    </lineage>
</organism>
<evidence type="ECO:0000259" key="3">
    <source>
        <dbReference type="Pfam" id="PF13649"/>
    </source>
</evidence>
<proteinExistence type="predicted"/>